<keyword evidence="3" id="KW-0564">Palmitate</keyword>
<dbReference type="InterPro" id="IPR000566">
    <property type="entry name" value="Lipocln_cytosolic_FA-bd_dom"/>
</dbReference>
<dbReference type="Gene3D" id="2.40.128.20">
    <property type="match status" value="1"/>
</dbReference>
<dbReference type="eggNOG" id="COG3040">
    <property type="taxonomic scope" value="Bacteria"/>
</dbReference>
<feature type="domain" description="Lipocalin/cytosolic fatty-acid binding" evidence="4">
    <location>
        <begin position="30"/>
        <end position="168"/>
    </location>
</feature>
<keyword evidence="3" id="KW-0449">Lipoprotein</keyword>
<dbReference type="RefSeq" id="WP_012506218.1">
    <property type="nucleotide sequence ID" value="NC_011059.1"/>
</dbReference>
<dbReference type="PROSITE" id="PS51257">
    <property type="entry name" value="PROKAR_LIPOPROTEIN"/>
    <property type="match status" value="1"/>
</dbReference>
<keyword evidence="6" id="KW-1185">Reference proteome</keyword>
<dbReference type="InterPro" id="IPR022271">
    <property type="entry name" value="Lipocalin_ApoD"/>
</dbReference>
<gene>
    <name evidence="5" type="ordered locus">Paes_1667</name>
</gene>
<dbReference type="PANTHER" id="PTHR10612">
    <property type="entry name" value="APOLIPOPROTEIN D"/>
    <property type="match status" value="1"/>
</dbReference>
<organism evidence="5 6">
    <name type="scientific">Prosthecochloris aestuarii (strain DSM 271 / SK 413)</name>
    <dbReference type="NCBI Taxonomy" id="290512"/>
    <lineage>
        <taxon>Bacteria</taxon>
        <taxon>Pseudomonadati</taxon>
        <taxon>Chlorobiota</taxon>
        <taxon>Chlorobiia</taxon>
        <taxon>Chlorobiales</taxon>
        <taxon>Chlorobiaceae</taxon>
        <taxon>Prosthecochloris</taxon>
    </lineage>
</organism>
<evidence type="ECO:0000313" key="5">
    <source>
        <dbReference type="EMBL" id="ACF46685.1"/>
    </source>
</evidence>
<dbReference type="InterPro" id="IPR022272">
    <property type="entry name" value="Lipocalin_CS"/>
</dbReference>
<protein>
    <submittedName>
        <fullName evidence="5">Lipocalin family protein</fullName>
    </submittedName>
</protein>
<dbReference type="Pfam" id="PF08212">
    <property type="entry name" value="Lipocalin_2"/>
    <property type="match status" value="1"/>
</dbReference>
<dbReference type="PROSITE" id="PS00213">
    <property type="entry name" value="LIPOCALIN"/>
    <property type="match status" value="1"/>
</dbReference>
<evidence type="ECO:0000259" key="4">
    <source>
        <dbReference type="Pfam" id="PF08212"/>
    </source>
</evidence>
<dbReference type="PRINTS" id="PR01171">
    <property type="entry name" value="BCTLIPOCALIN"/>
</dbReference>
<dbReference type="PANTHER" id="PTHR10612:SF34">
    <property type="entry name" value="APOLIPOPROTEIN D"/>
    <property type="match status" value="1"/>
</dbReference>
<name>B4S3E6_PROA2</name>
<comment type="similarity">
    <text evidence="1 2">Belongs to the calycin superfamily. Lipocalin family.</text>
</comment>
<evidence type="ECO:0000256" key="2">
    <source>
        <dbReference type="PIRNR" id="PIRNR036893"/>
    </source>
</evidence>
<reference evidence="5" key="1">
    <citation type="submission" date="2008-06" db="EMBL/GenBank/DDBJ databases">
        <title>Complete sequence of chromosome of Prosthecochloris aestuarii DSM 271.</title>
        <authorList>
            <consortium name="US DOE Joint Genome Institute"/>
            <person name="Lucas S."/>
            <person name="Copeland A."/>
            <person name="Lapidus A."/>
            <person name="Glavina del Rio T."/>
            <person name="Dalin E."/>
            <person name="Tice H."/>
            <person name="Bruce D."/>
            <person name="Goodwin L."/>
            <person name="Pitluck S."/>
            <person name="Schmutz J."/>
            <person name="Larimer F."/>
            <person name="Land M."/>
            <person name="Hauser L."/>
            <person name="Kyrpides N."/>
            <person name="Anderson I."/>
            <person name="Liu Z."/>
            <person name="Li T."/>
            <person name="Zhao F."/>
            <person name="Overmann J."/>
            <person name="Bryant D.A."/>
            <person name="Richardson P."/>
        </authorList>
    </citation>
    <scope>NUCLEOTIDE SEQUENCE [LARGE SCALE GENOMIC DNA]</scope>
    <source>
        <strain evidence="5">DSM 271</strain>
    </source>
</reference>
<dbReference type="PIRSF" id="PIRSF036893">
    <property type="entry name" value="Lipocalin_ApoD"/>
    <property type="match status" value="1"/>
</dbReference>
<dbReference type="Proteomes" id="UP000002725">
    <property type="component" value="Chromosome"/>
</dbReference>
<dbReference type="AlphaFoldDB" id="B4S3E6"/>
<dbReference type="KEGG" id="paa:Paes_1667"/>
<dbReference type="HOGENOM" id="CLU_068449_3_0_10"/>
<dbReference type="CDD" id="cd19438">
    <property type="entry name" value="lipocalin_Blc-like"/>
    <property type="match status" value="1"/>
</dbReference>
<dbReference type="InterPro" id="IPR012674">
    <property type="entry name" value="Calycin"/>
</dbReference>
<proteinExistence type="inferred from homology"/>
<dbReference type="InterPro" id="IPR047202">
    <property type="entry name" value="Lipocalin_Blc-like_dom"/>
</dbReference>
<accession>B4S3E6</accession>
<dbReference type="SUPFAM" id="SSF50814">
    <property type="entry name" value="Lipocalins"/>
    <property type="match status" value="1"/>
</dbReference>
<evidence type="ECO:0000256" key="3">
    <source>
        <dbReference type="PIRSR" id="PIRSR036893-52"/>
    </source>
</evidence>
<evidence type="ECO:0000313" key="6">
    <source>
        <dbReference type="Proteomes" id="UP000002725"/>
    </source>
</evidence>
<dbReference type="EMBL" id="CP001108">
    <property type="protein sequence ID" value="ACF46685.1"/>
    <property type="molecule type" value="Genomic_DNA"/>
</dbReference>
<dbReference type="InterPro" id="IPR002446">
    <property type="entry name" value="Lipocalin_bac"/>
</dbReference>
<feature type="lipid moiety-binding region" description="N-palmitoyl cysteine" evidence="3">
    <location>
        <position position="16"/>
    </location>
</feature>
<evidence type="ECO:0000256" key="1">
    <source>
        <dbReference type="ARBA" id="ARBA00006889"/>
    </source>
</evidence>
<dbReference type="STRING" id="290512.Paes_1667"/>
<dbReference type="GO" id="GO:0006950">
    <property type="term" value="P:response to stress"/>
    <property type="evidence" value="ECO:0007669"/>
    <property type="project" value="UniProtKB-ARBA"/>
</dbReference>
<sequence length="174" mass="19930">MLKRFLFLLPVLLMGCIKVPEGVRVVDGFELERYLGSWYEIARIENSFEKGFTSVVATYSRDDDGSVKVLNKGYDMEDGEWKETRGKAKFVGDPSQGELKVSFFGPFYSSYNIVDLDRENYSWAIVCGYKKSLFWILGREPEMDSALYEQLVQRAADLGFDTTALVRQEPLLSE</sequence>
<feature type="lipid moiety-binding region" description="S-diacylglycerol cysteine" evidence="3">
    <location>
        <position position="16"/>
    </location>
</feature>